<organism evidence="2 3">
    <name type="scientific">Candidatus Acididesulfobacter diazotrophicus</name>
    <dbReference type="NCBI Taxonomy" id="2597226"/>
    <lineage>
        <taxon>Bacteria</taxon>
        <taxon>Deltaproteobacteria</taxon>
        <taxon>Candidatus Acidulodesulfobacterales</taxon>
        <taxon>Candidatus Acididesulfobacter</taxon>
    </lineage>
</organism>
<dbReference type="AlphaFoldDB" id="A0A519BQQ8"/>
<dbReference type="EMBL" id="SGBB01000001">
    <property type="protein sequence ID" value="RZD19596.1"/>
    <property type="molecule type" value="Genomic_DNA"/>
</dbReference>
<dbReference type="CDD" id="cd06260">
    <property type="entry name" value="DUF820-like"/>
    <property type="match status" value="1"/>
</dbReference>
<protein>
    <submittedName>
        <fullName evidence="2">Uma2 family endonuclease</fullName>
    </submittedName>
</protein>
<name>A0A519BQQ8_9DELT</name>
<evidence type="ECO:0000259" key="1">
    <source>
        <dbReference type="Pfam" id="PF05685"/>
    </source>
</evidence>
<feature type="domain" description="Putative restriction endonuclease" evidence="1">
    <location>
        <begin position="14"/>
        <end position="153"/>
    </location>
</feature>
<dbReference type="InterPro" id="IPR012296">
    <property type="entry name" value="Nuclease_put_TT1808"/>
</dbReference>
<accession>A0A519BQQ8</accession>
<gene>
    <name evidence="2" type="ORF">EVG15_00790</name>
</gene>
<dbReference type="Proteomes" id="UP000319296">
    <property type="component" value="Unassembled WGS sequence"/>
</dbReference>
<sequence>MSSPAYPDKYTAKDYFNLPEGSPYQLIEGELIMTPSPSLTEHQIISKNLELAIYSQVKKNKLGLALDAPIDVYLNNKNAYQPDIIFISNKNKDIIKKHGIDGAPDLVIEILSPSNSYYDVRLKKDIYEKSGVTEYIIVDPRTKSIDIYRRKTESKPEADLNTEDNDVRYGITSGFNETMSVRSENNGKLYIKTLDLEIDLKDIFTEI</sequence>
<keyword evidence="2" id="KW-0255">Endonuclease</keyword>
<comment type="caution">
    <text evidence="2">The sequence shown here is derived from an EMBL/GenBank/DDBJ whole genome shotgun (WGS) entry which is preliminary data.</text>
</comment>
<keyword evidence="2" id="KW-0540">Nuclease</keyword>
<dbReference type="InterPro" id="IPR008538">
    <property type="entry name" value="Uma2"/>
</dbReference>
<reference evidence="2 3" key="1">
    <citation type="journal article" date="2019" name="ISME J.">
        <title>Insights into ecological role of a new deltaproteobacterial order Candidatus Acidulodesulfobacterales by metagenomics and metatranscriptomics.</title>
        <authorList>
            <person name="Tan S."/>
            <person name="Liu J."/>
            <person name="Fang Y."/>
            <person name="Hedlund B.P."/>
            <person name="Lian Z.H."/>
            <person name="Huang L.Y."/>
            <person name="Li J.T."/>
            <person name="Huang L.N."/>
            <person name="Li W.J."/>
            <person name="Jiang H.C."/>
            <person name="Dong H.L."/>
            <person name="Shu W.S."/>
        </authorList>
    </citation>
    <scope>NUCLEOTIDE SEQUENCE [LARGE SCALE GENOMIC DNA]</scope>
    <source>
        <strain evidence="2">AP1</strain>
    </source>
</reference>
<evidence type="ECO:0000313" key="3">
    <source>
        <dbReference type="Proteomes" id="UP000319296"/>
    </source>
</evidence>
<dbReference type="Gene3D" id="3.90.1570.10">
    <property type="entry name" value="tt1808, chain A"/>
    <property type="match status" value="1"/>
</dbReference>
<dbReference type="InterPro" id="IPR011335">
    <property type="entry name" value="Restrct_endonuc-II-like"/>
</dbReference>
<dbReference type="PANTHER" id="PTHR34107:SF4">
    <property type="entry name" value="SLL1222 PROTEIN"/>
    <property type="match status" value="1"/>
</dbReference>
<proteinExistence type="predicted"/>
<dbReference type="SUPFAM" id="SSF52980">
    <property type="entry name" value="Restriction endonuclease-like"/>
    <property type="match status" value="1"/>
</dbReference>
<evidence type="ECO:0000313" key="2">
    <source>
        <dbReference type="EMBL" id="RZD19596.1"/>
    </source>
</evidence>
<dbReference type="GO" id="GO:0004519">
    <property type="term" value="F:endonuclease activity"/>
    <property type="evidence" value="ECO:0007669"/>
    <property type="project" value="UniProtKB-KW"/>
</dbReference>
<dbReference type="Pfam" id="PF05685">
    <property type="entry name" value="Uma2"/>
    <property type="match status" value="1"/>
</dbReference>
<dbReference type="PANTHER" id="PTHR34107">
    <property type="entry name" value="SLL0198 PROTEIN-RELATED"/>
    <property type="match status" value="1"/>
</dbReference>
<keyword evidence="2" id="KW-0378">Hydrolase</keyword>